<proteinExistence type="predicted"/>
<keyword evidence="1" id="KW-0812">Transmembrane</keyword>
<name>A0A1I4CFH5_9HYPH</name>
<gene>
    <name evidence="2" type="ORF">SAMN05444581_1212</name>
</gene>
<dbReference type="RefSeq" id="WP_091685912.1">
    <property type="nucleotide sequence ID" value="NZ_FOSN01000021.1"/>
</dbReference>
<accession>A0A1I4CFH5</accession>
<reference evidence="2 3" key="1">
    <citation type="submission" date="2016-10" db="EMBL/GenBank/DDBJ databases">
        <authorList>
            <person name="de Groot N.N."/>
        </authorList>
    </citation>
    <scope>NUCLEOTIDE SEQUENCE [LARGE SCALE GENOMIC DNA]</scope>
    <source>
        <strain evidence="2 3">NE2</strain>
    </source>
</reference>
<evidence type="ECO:0000313" key="2">
    <source>
        <dbReference type="EMBL" id="SFK78906.1"/>
    </source>
</evidence>
<keyword evidence="1" id="KW-1133">Transmembrane helix</keyword>
<dbReference type="EMBL" id="FOSN01000021">
    <property type="protein sequence ID" value="SFK78906.1"/>
    <property type="molecule type" value="Genomic_DNA"/>
</dbReference>
<dbReference type="Proteomes" id="UP000198755">
    <property type="component" value="Unassembled WGS sequence"/>
</dbReference>
<feature type="transmembrane region" description="Helical" evidence="1">
    <location>
        <begin position="53"/>
        <end position="75"/>
    </location>
</feature>
<keyword evidence="3" id="KW-1185">Reference proteome</keyword>
<keyword evidence="1" id="KW-0472">Membrane</keyword>
<evidence type="ECO:0000313" key="3">
    <source>
        <dbReference type="Proteomes" id="UP000198755"/>
    </source>
</evidence>
<evidence type="ECO:0000256" key="1">
    <source>
        <dbReference type="SAM" id="Phobius"/>
    </source>
</evidence>
<protein>
    <submittedName>
        <fullName evidence="2">Uncharacterized protein</fullName>
    </submittedName>
</protein>
<sequence>MTLSKVFNLVAAVLGMLGALILYKGSFAYESPGAYMDNAMVDAMRSRNTRRLFAQRLGLGLISASFALQIAALLLE</sequence>
<organism evidence="2 3">
    <name type="scientific">Methylocapsa palsarum</name>
    <dbReference type="NCBI Taxonomy" id="1612308"/>
    <lineage>
        <taxon>Bacteria</taxon>
        <taxon>Pseudomonadati</taxon>
        <taxon>Pseudomonadota</taxon>
        <taxon>Alphaproteobacteria</taxon>
        <taxon>Hyphomicrobiales</taxon>
        <taxon>Beijerinckiaceae</taxon>
        <taxon>Methylocapsa</taxon>
    </lineage>
</organism>
<feature type="transmembrane region" description="Helical" evidence="1">
    <location>
        <begin position="6"/>
        <end position="23"/>
    </location>
</feature>
<dbReference type="AlphaFoldDB" id="A0A1I4CFH5"/>